<dbReference type="InterPro" id="IPR052200">
    <property type="entry name" value="Protoporphyrinogen_IX_DH"/>
</dbReference>
<dbReference type="InterPro" id="IPR029039">
    <property type="entry name" value="Flavoprotein-like_sf"/>
</dbReference>
<name>A0A927D6L5_9RHOB</name>
<dbReference type="Proteomes" id="UP000635142">
    <property type="component" value="Unassembled WGS sequence"/>
</dbReference>
<reference evidence="2" key="1">
    <citation type="submission" date="2020-08" db="EMBL/GenBank/DDBJ databases">
        <title>Sulfitobacter aestuariivivens sp. nov., isolated from a tidal flat.</title>
        <authorList>
            <person name="Park S."/>
            <person name="Yoon J.-H."/>
        </authorList>
    </citation>
    <scope>NUCLEOTIDE SEQUENCE</scope>
    <source>
        <strain evidence="2">TSTF-M16</strain>
    </source>
</reference>
<protein>
    <submittedName>
        <fullName evidence="2">Protoporphyrinogen oxidase</fullName>
    </submittedName>
</protein>
<sequence>MNVLILFESVEGQTQKIATFVADEVSKLGHTSTLANAEETAAVTFDSVDAVILAAPVHQRRHPRKFEALLAGFVGNLAQCRTMLLSISLSAAFPDGLEEAGEYVTEMLMRTRLKPDKTLLVAGAVRTSQYDYFATQVIRHVVMRGREYDASAGEHEFTDWGAISDGVRAFLNARV</sequence>
<gene>
    <name evidence="2" type="ORF">H9Q16_18640</name>
</gene>
<comment type="caution">
    <text evidence="2">The sequence shown here is derived from an EMBL/GenBank/DDBJ whole genome shotgun (WGS) entry which is preliminary data.</text>
</comment>
<evidence type="ECO:0000313" key="3">
    <source>
        <dbReference type="Proteomes" id="UP000635142"/>
    </source>
</evidence>
<accession>A0A927D6L5</accession>
<dbReference type="GO" id="GO:0010181">
    <property type="term" value="F:FMN binding"/>
    <property type="evidence" value="ECO:0007669"/>
    <property type="project" value="TreeGrafter"/>
</dbReference>
<keyword evidence="3" id="KW-1185">Reference proteome</keyword>
<organism evidence="2 3">
    <name type="scientific">Sulfitobacter aestuariivivens</name>
    <dbReference type="NCBI Taxonomy" id="2766981"/>
    <lineage>
        <taxon>Bacteria</taxon>
        <taxon>Pseudomonadati</taxon>
        <taxon>Pseudomonadota</taxon>
        <taxon>Alphaproteobacteria</taxon>
        <taxon>Rhodobacterales</taxon>
        <taxon>Roseobacteraceae</taxon>
        <taxon>Sulfitobacter</taxon>
    </lineage>
</organism>
<proteinExistence type="predicted"/>
<dbReference type="PANTHER" id="PTHR38030">
    <property type="entry name" value="PROTOPORPHYRINOGEN IX DEHYDROGENASE [MENAQUINONE]"/>
    <property type="match status" value="1"/>
</dbReference>
<dbReference type="Gene3D" id="3.40.50.360">
    <property type="match status" value="1"/>
</dbReference>
<dbReference type="EMBL" id="JACTAG010000003">
    <property type="protein sequence ID" value="MBD3665960.1"/>
    <property type="molecule type" value="Genomic_DNA"/>
</dbReference>
<dbReference type="InterPro" id="IPR026816">
    <property type="entry name" value="Flavodoxin_dom"/>
</dbReference>
<dbReference type="Pfam" id="PF12724">
    <property type="entry name" value="Flavodoxin_5"/>
    <property type="match status" value="1"/>
</dbReference>
<dbReference type="SUPFAM" id="SSF52218">
    <property type="entry name" value="Flavoproteins"/>
    <property type="match status" value="1"/>
</dbReference>
<dbReference type="PANTHER" id="PTHR38030:SF2">
    <property type="entry name" value="PROTOPORPHYRINOGEN IX DEHYDROGENASE [QUINONE]"/>
    <property type="match status" value="1"/>
</dbReference>
<dbReference type="RefSeq" id="WP_191076988.1">
    <property type="nucleotide sequence ID" value="NZ_JACTAG010000003.1"/>
</dbReference>
<dbReference type="AlphaFoldDB" id="A0A927D6L5"/>
<dbReference type="GO" id="GO:0070819">
    <property type="term" value="F:menaquinone-dependent protoporphyrinogen oxidase activity"/>
    <property type="evidence" value="ECO:0007669"/>
    <property type="project" value="TreeGrafter"/>
</dbReference>
<evidence type="ECO:0000313" key="2">
    <source>
        <dbReference type="EMBL" id="MBD3665960.1"/>
    </source>
</evidence>
<evidence type="ECO:0000259" key="1">
    <source>
        <dbReference type="Pfam" id="PF12724"/>
    </source>
</evidence>
<dbReference type="GO" id="GO:0006783">
    <property type="term" value="P:heme biosynthetic process"/>
    <property type="evidence" value="ECO:0007669"/>
    <property type="project" value="TreeGrafter"/>
</dbReference>
<feature type="domain" description="Flavodoxin" evidence="1">
    <location>
        <begin position="4"/>
        <end position="147"/>
    </location>
</feature>